<evidence type="ECO:0000259" key="2">
    <source>
        <dbReference type="PROSITE" id="PS51797"/>
    </source>
</evidence>
<dbReference type="GO" id="GO:0005509">
    <property type="term" value="F:calcium ion binding"/>
    <property type="evidence" value="ECO:0007669"/>
    <property type="project" value="TreeGrafter"/>
</dbReference>
<dbReference type="InParanoid" id="D8M5N6"/>
<dbReference type="InterPro" id="IPR011057">
    <property type="entry name" value="Mss4-like_sf"/>
</dbReference>
<dbReference type="AlphaFoldDB" id="D8M5N6"/>
<comment type="similarity">
    <text evidence="1">Belongs to the TCTP family.</text>
</comment>
<dbReference type="Pfam" id="PF00838">
    <property type="entry name" value="TCTP"/>
    <property type="match status" value="1"/>
</dbReference>
<name>D8M5N6_BLAHO</name>
<proteinExistence type="inferred from homology"/>
<dbReference type="GeneID" id="24920368"/>
<dbReference type="PROSITE" id="PS51797">
    <property type="entry name" value="TCTP_3"/>
    <property type="match status" value="1"/>
</dbReference>
<evidence type="ECO:0000256" key="1">
    <source>
        <dbReference type="PROSITE-ProRule" id="PRU01133"/>
    </source>
</evidence>
<dbReference type="RefSeq" id="XP_012897423.1">
    <property type="nucleotide sequence ID" value="XM_013041969.1"/>
</dbReference>
<reference evidence="3" key="1">
    <citation type="submission" date="2010-02" db="EMBL/GenBank/DDBJ databases">
        <title>Sequencing and annotation of the Blastocystis hominis genome.</title>
        <authorList>
            <person name="Wincker P."/>
        </authorList>
    </citation>
    <scope>NUCLEOTIDE SEQUENCE</scope>
    <source>
        <strain evidence="3">Singapore isolate B</strain>
    </source>
</reference>
<dbReference type="OrthoDB" id="10248936at2759"/>
<evidence type="ECO:0000313" key="3">
    <source>
        <dbReference type="EMBL" id="CBK23375.2"/>
    </source>
</evidence>
<dbReference type="EMBL" id="FN668661">
    <property type="protein sequence ID" value="CBK23375.2"/>
    <property type="molecule type" value="Genomic_DNA"/>
</dbReference>
<dbReference type="InterPro" id="IPR011323">
    <property type="entry name" value="Mss4/transl-control_tumour"/>
</dbReference>
<feature type="domain" description="TCTP" evidence="2">
    <location>
        <begin position="1"/>
        <end position="179"/>
    </location>
</feature>
<dbReference type="InterPro" id="IPR034737">
    <property type="entry name" value="TCTP"/>
</dbReference>
<dbReference type="SUPFAM" id="SSF51316">
    <property type="entry name" value="Mss4-like"/>
    <property type="match status" value="1"/>
</dbReference>
<gene>
    <name evidence="3" type="ORF">GSBLH_T00003263001</name>
</gene>
<dbReference type="Gene3D" id="2.170.150.10">
    <property type="entry name" value="Metal Binding Protein, Guanine Nucleotide Exchange Factor, Chain A"/>
    <property type="match status" value="1"/>
</dbReference>
<dbReference type="InterPro" id="IPR018105">
    <property type="entry name" value="Translational_control_tumour_p"/>
</dbReference>
<dbReference type="PANTHER" id="PTHR11991:SF0">
    <property type="entry name" value="TRANSLATIONALLY-CONTROLLED TUMOR PROTEIN"/>
    <property type="match status" value="1"/>
</dbReference>
<protein>
    <recommendedName>
        <fullName evidence="2">TCTP domain-containing protein</fullName>
    </recommendedName>
</protein>
<evidence type="ECO:0000313" key="4">
    <source>
        <dbReference type="Proteomes" id="UP000008312"/>
    </source>
</evidence>
<dbReference type="PANTHER" id="PTHR11991">
    <property type="entry name" value="TRANSLATIONALLY CONTROLLED TUMOR PROTEIN-RELATED"/>
    <property type="match status" value="1"/>
</dbReference>
<keyword evidence="4" id="KW-1185">Reference proteome</keyword>
<sequence length="179" mass="21019">MIVYFDQFGCCELVSDSFPHTETDLLYSVEAKMVPKEDAEDPETEQILDVVQNHNLMQFANETALDKKTFTAMIKKYVKQVRMYLKENKPEREEAFVNEMNEFIKKILKDFKDYDYYHGTVDYDAMEEKVNEMKAKAEAAGKDASSLSHLQEMIVICEYVDGVKPTFHFFKDGMYEEMY</sequence>
<organism evidence="3">
    <name type="scientific">Blastocystis hominis</name>
    <dbReference type="NCBI Taxonomy" id="12968"/>
    <lineage>
        <taxon>Eukaryota</taxon>
        <taxon>Sar</taxon>
        <taxon>Stramenopiles</taxon>
        <taxon>Bigyra</taxon>
        <taxon>Opalozoa</taxon>
        <taxon>Opalinata</taxon>
        <taxon>Blastocystidae</taxon>
        <taxon>Blastocystis</taxon>
    </lineage>
</organism>
<accession>D8M5N6</accession>
<dbReference type="Proteomes" id="UP000008312">
    <property type="component" value="Unassembled WGS sequence"/>
</dbReference>
<dbReference type="GO" id="GO:0005737">
    <property type="term" value="C:cytoplasm"/>
    <property type="evidence" value="ECO:0007669"/>
    <property type="project" value="TreeGrafter"/>
</dbReference>
<dbReference type="FunCoup" id="D8M5N6">
    <property type="interactions" value="425"/>
</dbReference>